<evidence type="ECO:0000313" key="3">
    <source>
        <dbReference type="Proteomes" id="UP001283361"/>
    </source>
</evidence>
<organism evidence="2 3">
    <name type="scientific">Elysia crispata</name>
    <name type="common">lettuce slug</name>
    <dbReference type="NCBI Taxonomy" id="231223"/>
    <lineage>
        <taxon>Eukaryota</taxon>
        <taxon>Metazoa</taxon>
        <taxon>Spiralia</taxon>
        <taxon>Lophotrochozoa</taxon>
        <taxon>Mollusca</taxon>
        <taxon>Gastropoda</taxon>
        <taxon>Heterobranchia</taxon>
        <taxon>Euthyneura</taxon>
        <taxon>Panpulmonata</taxon>
        <taxon>Sacoglossa</taxon>
        <taxon>Placobranchoidea</taxon>
        <taxon>Plakobranchidae</taxon>
        <taxon>Elysia</taxon>
    </lineage>
</organism>
<evidence type="ECO:0000256" key="1">
    <source>
        <dbReference type="SAM" id="MobiDB-lite"/>
    </source>
</evidence>
<feature type="region of interest" description="Disordered" evidence="1">
    <location>
        <begin position="113"/>
        <end position="175"/>
    </location>
</feature>
<evidence type="ECO:0000313" key="2">
    <source>
        <dbReference type="EMBL" id="KAK3738402.1"/>
    </source>
</evidence>
<name>A0AAE0YAG8_9GAST</name>
<comment type="caution">
    <text evidence="2">The sequence shown here is derived from an EMBL/GenBank/DDBJ whole genome shotgun (WGS) entry which is preliminary data.</text>
</comment>
<sequence length="248" mass="28212">MVVSVDDVGEGRSWLMRGCGLGREEVDERRLSPSPDRSVSRQSTSVSSRLSFAPERQGTQDSLLTTRTRHRRRRILNSDGDGYIPSSTPAPGGGAGVNNRCASSLSVPSLPALVSGRGASPSARTTRSLPVTPSVPTEEEQQQQKRRMHDESRAILHSMNVRESQAEKERERQQERLERLRRQKRSLMEDRTQQALRLLEKALEMDRVLAQDKERQELQLRSKLDEMKRRKGEKKEAEFVEIIDLKDK</sequence>
<feature type="compositionally biased region" description="Low complexity" evidence="1">
    <location>
        <begin position="40"/>
        <end position="51"/>
    </location>
</feature>
<proteinExistence type="predicted"/>
<gene>
    <name evidence="2" type="ORF">RRG08_037039</name>
</gene>
<keyword evidence="3" id="KW-1185">Reference proteome</keyword>
<feature type="compositionally biased region" description="Basic and acidic residues" evidence="1">
    <location>
        <begin position="22"/>
        <end position="31"/>
    </location>
</feature>
<feature type="compositionally biased region" description="Basic and acidic residues" evidence="1">
    <location>
        <begin position="164"/>
        <end position="175"/>
    </location>
</feature>
<dbReference type="Proteomes" id="UP001283361">
    <property type="component" value="Unassembled WGS sequence"/>
</dbReference>
<dbReference type="AlphaFoldDB" id="A0AAE0YAG8"/>
<dbReference type="EMBL" id="JAWDGP010006598">
    <property type="protein sequence ID" value="KAK3738402.1"/>
    <property type="molecule type" value="Genomic_DNA"/>
</dbReference>
<feature type="compositionally biased region" description="Polar residues" evidence="1">
    <location>
        <begin position="122"/>
        <end position="135"/>
    </location>
</feature>
<feature type="region of interest" description="Disordered" evidence="1">
    <location>
        <begin position="22"/>
        <end position="97"/>
    </location>
</feature>
<accession>A0AAE0YAG8</accession>
<reference evidence="2" key="1">
    <citation type="journal article" date="2023" name="G3 (Bethesda)">
        <title>A reference genome for the long-term kleptoplast-retaining sea slug Elysia crispata morphotype clarki.</title>
        <authorList>
            <person name="Eastman K.E."/>
            <person name="Pendleton A.L."/>
            <person name="Shaikh M.A."/>
            <person name="Suttiyut T."/>
            <person name="Ogas R."/>
            <person name="Tomko P."/>
            <person name="Gavelis G."/>
            <person name="Widhalm J.R."/>
            <person name="Wisecaver J.H."/>
        </authorList>
    </citation>
    <scope>NUCLEOTIDE SEQUENCE</scope>
    <source>
        <strain evidence="2">ECLA1</strain>
    </source>
</reference>
<protein>
    <submittedName>
        <fullName evidence="2">Uncharacterized protein</fullName>
    </submittedName>
</protein>